<sequence>MASKFVNCDEYAICTKPVSETEMIVRKRKKKYHEIFEYNENHRYAPALFVFPDSNGYGGYFLRFGWDERTKYSGPYPATIPTRIETILANNNEAVPFYFGKDTNCQIHYKNAKKPVEFVILLHHPRFALATLVNFSNAVTIYEKHLRIDEEFVFTAQQTIFTYKMRVYSFSMFVPVMKKQQF</sequence>
<accession>A0A6C0IWZ3</accession>
<reference evidence="1" key="1">
    <citation type="journal article" date="2020" name="Nature">
        <title>Giant virus diversity and host interactions through global metagenomics.</title>
        <authorList>
            <person name="Schulz F."/>
            <person name="Roux S."/>
            <person name="Paez-Espino D."/>
            <person name="Jungbluth S."/>
            <person name="Walsh D.A."/>
            <person name="Denef V.J."/>
            <person name="McMahon K.D."/>
            <person name="Konstantinidis K.T."/>
            <person name="Eloe-Fadrosh E.A."/>
            <person name="Kyrpides N.C."/>
            <person name="Woyke T."/>
        </authorList>
    </citation>
    <scope>NUCLEOTIDE SEQUENCE</scope>
    <source>
        <strain evidence="1">GVMAG-M-3300024510-1</strain>
    </source>
</reference>
<organism evidence="1">
    <name type="scientific">viral metagenome</name>
    <dbReference type="NCBI Taxonomy" id="1070528"/>
    <lineage>
        <taxon>unclassified sequences</taxon>
        <taxon>metagenomes</taxon>
        <taxon>organismal metagenomes</taxon>
    </lineage>
</organism>
<evidence type="ECO:0000313" key="1">
    <source>
        <dbReference type="EMBL" id="QHT97139.1"/>
    </source>
</evidence>
<name>A0A6C0IWZ3_9ZZZZ</name>
<dbReference type="EMBL" id="MN740272">
    <property type="protein sequence ID" value="QHT97139.1"/>
    <property type="molecule type" value="Genomic_DNA"/>
</dbReference>
<protein>
    <submittedName>
        <fullName evidence="1">Uncharacterized protein</fullName>
    </submittedName>
</protein>
<dbReference type="AlphaFoldDB" id="A0A6C0IWZ3"/>
<proteinExistence type="predicted"/>